<proteinExistence type="predicted"/>
<protein>
    <submittedName>
        <fullName evidence="1">Peptidase M20/M25/M40 family protein</fullName>
    </submittedName>
</protein>
<dbReference type="eggNOG" id="KOG2275">
    <property type="taxonomic scope" value="Eukaryota"/>
</dbReference>
<dbReference type="AlphaFoldDB" id="A0A1D6EGL3"/>
<dbReference type="InterPro" id="IPR052083">
    <property type="entry name" value="Aminoacylase-1_M20A"/>
</dbReference>
<dbReference type="PANTHER" id="PTHR45892">
    <property type="entry name" value="AMINOACYLASE-1"/>
    <property type="match status" value="1"/>
</dbReference>
<sequence>MAATATLQVTSRGSTFLSLPPPIASPVYLSSPPTSTVAARHHLRVLSRLYLLLQRRSTLPVWAIFVALVDHVTAVADSNSTRKYFATTVMDFQQRFALESVAGISRDAPTHHPFHAPARKAFNHTSSCHLFCTLNRRCLVLDNFGKPAIIAPDSINPWWSLLEEAVKSAGNKLGKLEIFPASTNSCYFRQIRLPAFGFSSMTNTPILLHETMTIMWFVSLVLVWPSDAIKFLSKNEYLKGIGIYEPIIYRSNLLILKDIFRTAVTLQIPTDSDKTCEVGKSSYANEKGKMKWNSNFGGRTSVKT</sequence>
<accession>A0A1D6EGL3</accession>
<evidence type="ECO:0000313" key="1">
    <source>
        <dbReference type="EMBL" id="ONM19309.1"/>
    </source>
</evidence>
<dbReference type="InParanoid" id="A0A1D6EGL3"/>
<reference evidence="1" key="1">
    <citation type="submission" date="2015-12" db="EMBL/GenBank/DDBJ databases">
        <title>Update maize B73 reference genome by single molecule sequencing technologies.</title>
        <authorList>
            <consortium name="Maize Genome Sequencing Project"/>
            <person name="Ware D."/>
        </authorList>
    </citation>
    <scope>NUCLEOTIDE SEQUENCE [LARGE SCALE GENOMIC DNA]</scope>
    <source>
        <tissue evidence="1">Seedling</tissue>
    </source>
</reference>
<organism evidence="1">
    <name type="scientific">Zea mays</name>
    <name type="common">Maize</name>
    <dbReference type="NCBI Taxonomy" id="4577"/>
    <lineage>
        <taxon>Eukaryota</taxon>
        <taxon>Viridiplantae</taxon>
        <taxon>Streptophyta</taxon>
        <taxon>Embryophyta</taxon>
        <taxon>Tracheophyta</taxon>
        <taxon>Spermatophyta</taxon>
        <taxon>Magnoliopsida</taxon>
        <taxon>Liliopsida</taxon>
        <taxon>Poales</taxon>
        <taxon>Poaceae</taxon>
        <taxon>PACMAD clade</taxon>
        <taxon>Panicoideae</taxon>
        <taxon>Andropogonodae</taxon>
        <taxon>Andropogoneae</taxon>
        <taxon>Tripsacinae</taxon>
        <taxon>Zea</taxon>
    </lineage>
</organism>
<dbReference type="STRING" id="4577.A0A1D6EGL3"/>
<dbReference type="EMBL" id="CM007648">
    <property type="protein sequence ID" value="ONM19309.1"/>
    <property type="molecule type" value="Genomic_DNA"/>
</dbReference>
<dbReference type="Gene3D" id="1.10.150.900">
    <property type="match status" value="1"/>
</dbReference>
<gene>
    <name evidence="1" type="ORF">ZEAMMB73_Zm00001d004637</name>
</gene>
<dbReference type="ExpressionAtlas" id="A0A1D6EGL3">
    <property type="expression patterns" value="baseline and differential"/>
</dbReference>
<dbReference type="PaxDb" id="4577-AC235540.1_FGP001"/>
<name>A0A1D6EGL3_MAIZE</name>
<dbReference type="PANTHER" id="PTHR45892:SF1">
    <property type="entry name" value="AMINOACYLASE-1"/>
    <property type="match status" value="1"/>
</dbReference>